<protein>
    <submittedName>
        <fullName evidence="2">UMTA methyltransferase family protein</fullName>
    </submittedName>
</protein>
<dbReference type="EMBL" id="JAPCWZ010000007">
    <property type="protein sequence ID" value="KAK8855282.1"/>
    <property type="molecule type" value="Genomic_DNA"/>
</dbReference>
<keyword evidence="3" id="KW-1185">Reference proteome</keyword>
<dbReference type="InterPro" id="IPR029063">
    <property type="entry name" value="SAM-dependent_MTases_sf"/>
</dbReference>
<dbReference type="PANTHER" id="PTHR43591">
    <property type="entry name" value="METHYLTRANSFERASE"/>
    <property type="match status" value="1"/>
</dbReference>
<gene>
    <name evidence="2" type="ORF">PGQ11_011194</name>
</gene>
<dbReference type="SUPFAM" id="SSF53335">
    <property type="entry name" value="S-adenosyl-L-methionine-dependent methyltransferases"/>
    <property type="match status" value="1"/>
</dbReference>
<keyword evidence="2" id="KW-0808">Transferase</keyword>
<dbReference type="Pfam" id="PF13489">
    <property type="entry name" value="Methyltransf_23"/>
    <property type="match status" value="1"/>
</dbReference>
<evidence type="ECO:0000313" key="2">
    <source>
        <dbReference type="EMBL" id="KAK8855282.1"/>
    </source>
</evidence>
<proteinExistence type="inferred from homology"/>
<dbReference type="CDD" id="cd02440">
    <property type="entry name" value="AdoMet_MTases"/>
    <property type="match status" value="1"/>
</dbReference>
<sequence>MADYVFTRDFLDNNRINLLHYFWTKTFGYVIHPKIPLDSIHRVADVGTGTAIWLFDARDQLPEGTQLDGFDISFDAAPPTEVLPSNVRFQHWNVKEAVPDGLVGAFDVVHLRFFAFVLLNDEIPAVISRLFQMLKPGGYIQWDEADLETLRFDKAKPETKTEDSEALFKLLSVQDPRFKPTWANHLTELFAEAGFVDVERGTKDAPPHYAFQRHEVGLMIHEIIARKTKNEHMASELRRLLPAVVEETKNGAYVSSLMHSVIARKP</sequence>
<reference evidence="2 3" key="1">
    <citation type="journal article" date="2024" name="IMA Fungus">
        <title>Apiospora arundinis, a panoply of carbohydrate-active enzymes and secondary metabolites.</title>
        <authorList>
            <person name="Sorensen T."/>
            <person name="Petersen C."/>
            <person name="Muurmann A.T."/>
            <person name="Christiansen J.V."/>
            <person name="Brundto M.L."/>
            <person name="Overgaard C.K."/>
            <person name="Boysen A.T."/>
            <person name="Wollenberg R.D."/>
            <person name="Larsen T.O."/>
            <person name="Sorensen J.L."/>
            <person name="Nielsen K.L."/>
            <person name="Sondergaard T.E."/>
        </authorList>
    </citation>
    <scope>NUCLEOTIDE SEQUENCE [LARGE SCALE GENOMIC DNA]</scope>
    <source>
        <strain evidence="2 3">AAU 773</strain>
    </source>
</reference>
<name>A0ABR2HZE9_9PEZI</name>
<comment type="similarity">
    <text evidence="1">Belongs to the methyltransferase superfamily. LaeA methyltransferase family.</text>
</comment>
<dbReference type="PANTHER" id="PTHR43591:SF50">
    <property type="entry name" value="METHYLTRANSFERASE DOMAIN-CONTAINING PROTEIN-RELATED"/>
    <property type="match status" value="1"/>
</dbReference>
<evidence type="ECO:0000256" key="1">
    <source>
        <dbReference type="ARBA" id="ARBA00038158"/>
    </source>
</evidence>
<comment type="caution">
    <text evidence="2">The sequence shown here is derived from an EMBL/GenBank/DDBJ whole genome shotgun (WGS) entry which is preliminary data.</text>
</comment>
<organism evidence="2 3">
    <name type="scientific">Apiospora arundinis</name>
    <dbReference type="NCBI Taxonomy" id="335852"/>
    <lineage>
        <taxon>Eukaryota</taxon>
        <taxon>Fungi</taxon>
        <taxon>Dikarya</taxon>
        <taxon>Ascomycota</taxon>
        <taxon>Pezizomycotina</taxon>
        <taxon>Sordariomycetes</taxon>
        <taxon>Xylariomycetidae</taxon>
        <taxon>Amphisphaeriales</taxon>
        <taxon>Apiosporaceae</taxon>
        <taxon>Apiospora</taxon>
    </lineage>
</organism>
<dbReference type="Proteomes" id="UP001390339">
    <property type="component" value="Unassembled WGS sequence"/>
</dbReference>
<dbReference type="GO" id="GO:0032259">
    <property type="term" value="P:methylation"/>
    <property type="evidence" value="ECO:0007669"/>
    <property type="project" value="UniProtKB-KW"/>
</dbReference>
<dbReference type="Gene3D" id="3.40.50.150">
    <property type="entry name" value="Vaccinia Virus protein VP39"/>
    <property type="match status" value="1"/>
</dbReference>
<dbReference type="GO" id="GO:0008168">
    <property type="term" value="F:methyltransferase activity"/>
    <property type="evidence" value="ECO:0007669"/>
    <property type="project" value="UniProtKB-KW"/>
</dbReference>
<keyword evidence="2" id="KW-0489">Methyltransferase</keyword>
<evidence type="ECO:0000313" key="3">
    <source>
        <dbReference type="Proteomes" id="UP001390339"/>
    </source>
</evidence>
<accession>A0ABR2HZE9</accession>